<organism evidence="2 3">
    <name type="scientific">Aureobasidium melanogenum</name>
    <name type="common">Aureobasidium pullulans var. melanogenum</name>
    <dbReference type="NCBI Taxonomy" id="46634"/>
    <lineage>
        <taxon>Eukaryota</taxon>
        <taxon>Fungi</taxon>
        <taxon>Dikarya</taxon>
        <taxon>Ascomycota</taxon>
        <taxon>Pezizomycotina</taxon>
        <taxon>Dothideomycetes</taxon>
        <taxon>Dothideomycetidae</taxon>
        <taxon>Dothideales</taxon>
        <taxon>Saccotheciaceae</taxon>
        <taxon>Aureobasidium</taxon>
    </lineage>
</organism>
<dbReference type="InterPro" id="IPR016040">
    <property type="entry name" value="NAD(P)-bd_dom"/>
</dbReference>
<feature type="domain" description="NAD(P)-binding" evidence="1">
    <location>
        <begin position="356"/>
        <end position="546"/>
    </location>
</feature>
<proteinExistence type="predicted"/>
<dbReference type="AlphaFoldDB" id="A0A9P8E4Z2"/>
<protein>
    <submittedName>
        <fullName evidence="2">NAD(P)-binding protein</fullName>
    </submittedName>
</protein>
<reference evidence="2" key="2">
    <citation type="submission" date="2021-08" db="EMBL/GenBank/DDBJ databases">
        <authorList>
            <person name="Gostincar C."/>
            <person name="Sun X."/>
            <person name="Song Z."/>
            <person name="Gunde-Cimerman N."/>
        </authorList>
    </citation>
    <scope>NUCLEOTIDE SEQUENCE</scope>
    <source>
        <strain evidence="2">EXF-9911</strain>
    </source>
</reference>
<comment type="caution">
    <text evidence="2">The sequence shown here is derived from an EMBL/GenBank/DDBJ whole genome shotgun (WGS) entry which is preliminary data.</text>
</comment>
<gene>
    <name evidence="2" type="ORF">KCU76_g15011</name>
</gene>
<reference evidence="2" key="1">
    <citation type="journal article" date="2021" name="J Fungi (Basel)">
        <title>Virulence traits and population genomics of the black yeast Aureobasidium melanogenum.</title>
        <authorList>
            <person name="Cernosa A."/>
            <person name="Sun X."/>
            <person name="Gostincar C."/>
            <person name="Fang C."/>
            <person name="Gunde-Cimerman N."/>
            <person name="Song Z."/>
        </authorList>
    </citation>
    <scope>NUCLEOTIDE SEQUENCE</scope>
    <source>
        <strain evidence="2">EXF-9911</strain>
    </source>
</reference>
<dbReference type="Pfam" id="PF19798">
    <property type="entry name" value="Sulfotransfer_5"/>
    <property type="match status" value="1"/>
</dbReference>
<evidence type="ECO:0000313" key="3">
    <source>
        <dbReference type="Proteomes" id="UP000779574"/>
    </source>
</evidence>
<feature type="non-terminal residue" evidence="2">
    <location>
        <position position="1"/>
    </location>
</feature>
<sequence length="581" mass="64445">MSNKPIFVATHPRACSTAFERVFMTQRETLQCVHEPFGDAFYFGPERLSVRYEEDQKARAESGFENSTYKSIFDNIMKENEEGKRIFIKDITHYLSPPDGKPASIAPSLMQVKRGVGTNGSNPLTDIANGSKGSETNVAVKDSPPYPYATEAEPGNPTVVPTEILNKFHFAFLIRHPKHSIPSYWRCTIPPLDAITGFYNFMPSEAGYDEQRRLFDYLRSCGQIGPKLAGKDGEQKSGVADICVIDADDLLDNPSAILEQFCKSVGIEYSPSMLNWDNEEDHTQAKEAFEKWKGFHEDAINSTELKPRTHKKAEKSDEQLYAEWTEKYGEEAAKIIQKTVADNIKDYEHMKQFAIKVARHLTTKLVASAYTVHSIIRKESQIPELEALGSKPIVQSIEESSVNDLTATIKKHNPNVVIWSAGAGGGAIKVFDATAAAGVKRFIIVSAVDIRDRGNKPTPEWYNDDDNAVSNRMWGAIGVYCEAKLAADRDLVTQNSRRKLDYTIVRPGSLNTDKESGKVAAGKVHLGKSVSREDIAEVIVQCIKNPSTIGLAFDVVGGDTPIPQAIDEVASQKIDTFEGHY</sequence>
<dbReference type="PANTHER" id="PTHR48312:SF1">
    <property type="entry name" value="SULFOTRANSFERASE"/>
    <property type="match status" value="1"/>
</dbReference>
<dbReference type="Proteomes" id="UP000779574">
    <property type="component" value="Unassembled WGS sequence"/>
</dbReference>
<dbReference type="PANTHER" id="PTHR48312">
    <property type="match status" value="1"/>
</dbReference>
<dbReference type="OrthoDB" id="2405944at2759"/>
<name>A0A9P8E4Z2_AURME</name>
<dbReference type="Pfam" id="PF13460">
    <property type="entry name" value="NAD_binding_10"/>
    <property type="match status" value="1"/>
</dbReference>
<dbReference type="Gene3D" id="3.40.50.720">
    <property type="entry name" value="NAD(P)-binding Rossmann-like Domain"/>
    <property type="match status" value="1"/>
</dbReference>
<evidence type="ECO:0000313" key="2">
    <source>
        <dbReference type="EMBL" id="KAG9680658.1"/>
    </source>
</evidence>
<accession>A0A9P8E4Z2</accession>
<dbReference type="SUPFAM" id="SSF51735">
    <property type="entry name" value="NAD(P)-binding Rossmann-fold domains"/>
    <property type="match status" value="1"/>
</dbReference>
<evidence type="ECO:0000259" key="1">
    <source>
        <dbReference type="Pfam" id="PF13460"/>
    </source>
</evidence>
<dbReference type="EMBL" id="JAHFXF010000952">
    <property type="protein sequence ID" value="KAG9680658.1"/>
    <property type="molecule type" value="Genomic_DNA"/>
</dbReference>
<dbReference type="Gene3D" id="3.40.50.300">
    <property type="entry name" value="P-loop containing nucleotide triphosphate hydrolases"/>
    <property type="match status" value="1"/>
</dbReference>
<dbReference type="SUPFAM" id="SSF52540">
    <property type="entry name" value="P-loop containing nucleoside triphosphate hydrolases"/>
    <property type="match status" value="1"/>
</dbReference>
<dbReference type="InterPro" id="IPR027417">
    <property type="entry name" value="P-loop_NTPase"/>
</dbReference>
<dbReference type="InterPro" id="IPR036291">
    <property type="entry name" value="NAD(P)-bd_dom_sf"/>
</dbReference>